<keyword evidence="6" id="KW-0653">Protein transport</keyword>
<feature type="compositionally biased region" description="Polar residues" evidence="8">
    <location>
        <begin position="31"/>
        <end position="41"/>
    </location>
</feature>
<dbReference type="Gene3D" id="1.20.58.1210">
    <property type="entry name" value="Exo84p, N-terminal helical domain"/>
    <property type="match status" value="1"/>
</dbReference>
<dbReference type="GO" id="GO:0000145">
    <property type="term" value="C:exocyst"/>
    <property type="evidence" value="ECO:0007669"/>
    <property type="project" value="EnsemblFungi"/>
</dbReference>
<feature type="compositionally biased region" description="Polar residues" evidence="8">
    <location>
        <begin position="98"/>
        <end position="124"/>
    </location>
</feature>
<feature type="compositionally biased region" description="Polar residues" evidence="8">
    <location>
        <begin position="14"/>
        <end position="23"/>
    </location>
</feature>
<feature type="region of interest" description="Disordered" evidence="8">
    <location>
        <begin position="1"/>
        <end position="41"/>
    </location>
</feature>
<dbReference type="Gene3D" id="1.20.58.1220">
    <property type="entry name" value="Exo84p, C-terminal helical domain"/>
    <property type="match status" value="1"/>
</dbReference>
<dbReference type="GO" id="GO:0030133">
    <property type="term" value="C:transport vesicle"/>
    <property type="evidence" value="ECO:0007669"/>
    <property type="project" value="UniProtKB-SubCell"/>
</dbReference>
<dbReference type="GO" id="GO:0005935">
    <property type="term" value="C:cellular bud neck"/>
    <property type="evidence" value="ECO:0007669"/>
    <property type="project" value="EnsemblFungi"/>
</dbReference>
<dbReference type="AlphaFoldDB" id="A0A0C7NBT9"/>
<proteinExistence type="inferred from homology"/>
<dbReference type="GO" id="GO:0000131">
    <property type="term" value="C:incipient cellular bud site"/>
    <property type="evidence" value="ECO:0007669"/>
    <property type="project" value="EnsemblFungi"/>
</dbReference>
<dbReference type="Pfam" id="PF08700">
    <property type="entry name" value="VPS51_Exo84_N"/>
    <property type="match status" value="1"/>
</dbReference>
<evidence type="ECO:0000256" key="7">
    <source>
        <dbReference type="SAM" id="Coils"/>
    </source>
</evidence>
<dbReference type="InterPro" id="IPR042560">
    <property type="entry name" value="Exo84_C_2"/>
</dbReference>
<keyword evidence="11" id="KW-1185">Reference proteome</keyword>
<dbReference type="PANTHER" id="PTHR21426:SF12">
    <property type="entry name" value="EXOCYST COMPLEX COMPONENT 8"/>
    <property type="match status" value="1"/>
</dbReference>
<evidence type="ECO:0000256" key="1">
    <source>
        <dbReference type="ARBA" id="ARBA00004398"/>
    </source>
</evidence>
<dbReference type="EMBL" id="LN736368">
    <property type="protein sequence ID" value="CEP63850.1"/>
    <property type="molecule type" value="Genomic_DNA"/>
</dbReference>
<dbReference type="GO" id="GO:0051601">
    <property type="term" value="P:exocyst localization"/>
    <property type="evidence" value="ECO:0007669"/>
    <property type="project" value="EnsemblFungi"/>
</dbReference>
<gene>
    <name evidence="10" type="ORF">LALA0_S09e03906g</name>
</gene>
<feature type="compositionally biased region" description="Low complexity" evidence="8">
    <location>
        <begin position="245"/>
        <end position="258"/>
    </location>
</feature>
<dbReference type="SUPFAM" id="SSF74788">
    <property type="entry name" value="Cullin repeat-like"/>
    <property type="match status" value="1"/>
</dbReference>
<dbReference type="InterPro" id="IPR042561">
    <property type="entry name" value="Exo84_C_1"/>
</dbReference>
<feature type="region of interest" description="Disordered" evidence="8">
    <location>
        <begin position="239"/>
        <end position="267"/>
    </location>
</feature>
<dbReference type="Gene3D" id="2.30.29.30">
    <property type="entry name" value="Pleckstrin-homology domain (PH domain)/Phosphotyrosine-binding domain (PTB)"/>
    <property type="match status" value="1"/>
</dbReference>
<dbReference type="InterPro" id="IPR011993">
    <property type="entry name" value="PH-like_dom_sf"/>
</dbReference>
<protein>
    <recommendedName>
        <fullName evidence="3">Exocyst complex component EXO84</fullName>
    </recommendedName>
</protein>
<dbReference type="Pfam" id="PF16528">
    <property type="entry name" value="Exo84_C"/>
    <property type="match status" value="1"/>
</dbReference>
<comment type="similarity">
    <text evidence="2">Belongs to the EXO84 family.</text>
</comment>
<dbReference type="Proteomes" id="UP000054304">
    <property type="component" value="Unassembled WGS sequence"/>
</dbReference>
<evidence type="ECO:0000256" key="2">
    <source>
        <dbReference type="ARBA" id="ARBA00007210"/>
    </source>
</evidence>
<dbReference type="GO" id="GO:0000245">
    <property type="term" value="P:spliceosomal complex assembly"/>
    <property type="evidence" value="ECO:0007669"/>
    <property type="project" value="EnsemblFungi"/>
</dbReference>
<feature type="region of interest" description="Disordered" evidence="8">
    <location>
        <begin position="98"/>
        <end position="138"/>
    </location>
</feature>
<feature type="compositionally biased region" description="Polar residues" evidence="8">
    <location>
        <begin position="448"/>
        <end position="463"/>
    </location>
</feature>
<evidence type="ECO:0000259" key="9">
    <source>
        <dbReference type="Pfam" id="PF16528"/>
    </source>
</evidence>
<keyword evidence="4" id="KW-0813">Transport</keyword>
<evidence type="ECO:0000256" key="4">
    <source>
        <dbReference type="ARBA" id="ARBA00022448"/>
    </source>
</evidence>
<dbReference type="Pfam" id="PF25345">
    <property type="entry name" value="PH_EXO84"/>
    <property type="match status" value="1"/>
</dbReference>
<feature type="domain" description="Exocyst component Exo84 C-terminal" evidence="9">
    <location>
        <begin position="494"/>
        <end position="698"/>
    </location>
</feature>
<organism evidence="10 11">
    <name type="scientific">Lachancea lanzarotensis</name>
    <dbReference type="NCBI Taxonomy" id="1245769"/>
    <lineage>
        <taxon>Eukaryota</taxon>
        <taxon>Fungi</taxon>
        <taxon>Dikarya</taxon>
        <taxon>Ascomycota</taxon>
        <taxon>Saccharomycotina</taxon>
        <taxon>Saccharomycetes</taxon>
        <taxon>Saccharomycetales</taxon>
        <taxon>Saccharomycetaceae</taxon>
        <taxon>Lachancea</taxon>
    </lineage>
</organism>
<dbReference type="GO" id="GO:0001927">
    <property type="term" value="P:exocyst assembly"/>
    <property type="evidence" value="ECO:0007669"/>
    <property type="project" value="EnsemblFungi"/>
</dbReference>
<dbReference type="OrthoDB" id="642193at2759"/>
<keyword evidence="5" id="KW-0268">Exocytosis</keyword>
<sequence length="713" mass="80440">MVELSLRKARTNWKQRSSPSRANGSIKLDGDNTTVKSNPYQNFKDATNYAQLPTIDSKDRDKVGTLMQRRLSFHASKYGGPGAPTDYLAEPLPYSMENASDQPSHTRANELKVTSRQNRSTSSVGMLRVGGQKKSHRTPLRQILSDRAFEAKEYVSSTLGNAGALEIDQFTSELNDLALEVTDEIKVNISDSYTQVLQVNRDLSSASAELRQLRTNVVELQEVMDELITMADKRLQLERDSAPNSSVESQSQQQQQNSLLPPAKASQRRDRTSVVMLEKMWKSELSTLFRAVEGAQKFIAPLPGRHIILESSDWYEINAATLKPLKTIHLFLLNDMIMIATKNQENKQHELVVCYCHTLKDTIINPQAKNRISLDFANRRQCLIQTQKTREFERIVSAVRGAKDDLNVISQAEEENTRKIRDSFTYLQATQNNPGRDLTLSPTKGHARNTSLGNATSGPQNDANESFALHALSSSLKYPSQAVGGKRNAGVLGHLDDVVEDFDIVFARRDFNAAIQHLQELEQTLASLDKNGVQENRILLNLIRLKVANRKELLAGKLTQLISTEISNFSNLLDFVRDLISLDFKYDALDLFLQNRTKYIKELILKVGTFQSPTHYLTQIAVIRFQTLKTVVARVKELFQSIDDSFSSTLVSWCSSEVDQHFTLINKHFMSIEAIPPASIKSSRRQIDELKSVGMDFVYKLDDFIRKNAERIG</sequence>
<dbReference type="GO" id="GO:0006893">
    <property type="term" value="P:Golgi to plasma membrane transport"/>
    <property type="evidence" value="ECO:0007669"/>
    <property type="project" value="EnsemblFungi"/>
</dbReference>
<accession>A0A0C7NBT9</accession>
<evidence type="ECO:0000313" key="10">
    <source>
        <dbReference type="EMBL" id="CEP63850.1"/>
    </source>
</evidence>
<reference evidence="10 11" key="1">
    <citation type="submission" date="2014-12" db="EMBL/GenBank/DDBJ databases">
        <authorList>
            <person name="Neuveglise Cecile"/>
        </authorList>
    </citation>
    <scope>NUCLEOTIDE SEQUENCE [LARGE SCALE GENOMIC DNA]</scope>
    <source>
        <strain evidence="10 11">CBS 12615</strain>
    </source>
</reference>
<dbReference type="GO" id="GO:0015031">
    <property type="term" value="P:protein transport"/>
    <property type="evidence" value="ECO:0007669"/>
    <property type="project" value="UniProtKB-KW"/>
</dbReference>
<name>A0A0C7NBT9_9SACH</name>
<evidence type="ECO:0000313" key="11">
    <source>
        <dbReference type="Proteomes" id="UP000054304"/>
    </source>
</evidence>
<evidence type="ECO:0000256" key="5">
    <source>
        <dbReference type="ARBA" id="ARBA00022483"/>
    </source>
</evidence>
<dbReference type="PANTHER" id="PTHR21426">
    <property type="entry name" value="EXOCYST COMPLEX COMPONENT 8"/>
    <property type="match status" value="1"/>
</dbReference>
<dbReference type="InterPro" id="IPR033961">
    <property type="entry name" value="Exo84"/>
</dbReference>
<dbReference type="RefSeq" id="XP_022630062.1">
    <property type="nucleotide sequence ID" value="XM_022770753.1"/>
</dbReference>
<feature type="coiled-coil region" evidence="7">
    <location>
        <begin position="196"/>
        <end position="230"/>
    </location>
</feature>
<evidence type="ECO:0000256" key="3">
    <source>
        <dbReference type="ARBA" id="ARBA00021269"/>
    </source>
</evidence>
<feature type="region of interest" description="Disordered" evidence="8">
    <location>
        <begin position="431"/>
        <end position="463"/>
    </location>
</feature>
<dbReference type="InterPro" id="IPR016159">
    <property type="entry name" value="Cullin_repeat-like_dom_sf"/>
</dbReference>
<comment type="subcellular location">
    <subcellularLocation>
        <location evidence="1">Cytoplasmic vesicle</location>
        <location evidence="1">Secretory vesicle</location>
    </subcellularLocation>
</comment>
<dbReference type="GO" id="GO:0005934">
    <property type="term" value="C:cellular bud tip"/>
    <property type="evidence" value="ECO:0007669"/>
    <property type="project" value="EnsemblFungi"/>
</dbReference>
<evidence type="ECO:0000256" key="6">
    <source>
        <dbReference type="ARBA" id="ARBA00022927"/>
    </source>
</evidence>
<dbReference type="GeneID" id="34687371"/>
<dbReference type="InterPro" id="IPR032403">
    <property type="entry name" value="Exo84_C"/>
</dbReference>
<evidence type="ECO:0000256" key="8">
    <source>
        <dbReference type="SAM" id="MobiDB-lite"/>
    </source>
</evidence>
<keyword evidence="7" id="KW-0175">Coiled coil</keyword>
<dbReference type="STRING" id="1245769.A0A0C7NBT9"/>
<dbReference type="HOGENOM" id="CLU_014732_0_0_1"/>